<name>A0A2W2EDW3_9ACTN</name>
<dbReference type="GO" id="GO:0003677">
    <property type="term" value="F:DNA binding"/>
    <property type="evidence" value="ECO:0007669"/>
    <property type="project" value="UniProtKB-KW"/>
</dbReference>
<gene>
    <name evidence="2" type="ORF">C1I95_20210</name>
</gene>
<sequence length="90" mass="9586">MWHPEMVRDLGASTDLATAAQIFKISLSTAYRLVKRDEFPVPVVRAGIHYRVPVAPILTILGLSPMPANTDAGTAVPFPAGTRPSGADTD</sequence>
<feature type="domain" description="Helix-turn-helix" evidence="1">
    <location>
        <begin position="17"/>
        <end position="55"/>
    </location>
</feature>
<comment type="caution">
    <text evidence="2">The sequence shown here is derived from an EMBL/GenBank/DDBJ whole genome shotgun (WGS) entry which is preliminary data.</text>
</comment>
<dbReference type="AlphaFoldDB" id="A0A2W2EDW3"/>
<reference evidence="2 3" key="1">
    <citation type="submission" date="2018-01" db="EMBL/GenBank/DDBJ databases">
        <title>Draft genome sequence of Jishengella sp. NA12.</title>
        <authorList>
            <person name="Sahin N."/>
            <person name="Ay H."/>
            <person name="Saygin H."/>
        </authorList>
    </citation>
    <scope>NUCLEOTIDE SEQUENCE [LARGE SCALE GENOMIC DNA]</scope>
    <source>
        <strain evidence="2 3">NA12</strain>
    </source>
</reference>
<evidence type="ECO:0000259" key="1">
    <source>
        <dbReference type="Pfam" id="PF12728"/>
    </source>
</evidence>
<keyword evidence="2" id="KW-0238">DNA-binding</keyword>
<dbReference type="InterPro" id="IPR041657">
    <property type="entry name" value="HTH_17"/>
</dbReference>
<organism evidence="2 3">
    <name type="scientific">Micromonospora craterilacus</name>
    <dbReference type="NCBI Taxonomy" id="1655439"/>
    <lineage>
        <taxon>Bacteria</taxon>
        <taxon>Bacillati</taxon>
        <taxon>Actinomycetota</taxon>
        <taxon>Actinomycetes</taxon>
        <taxon>Micromonosporales</taxon>
        <taxon>Micromonosporaceae</taxon>
        <taxon>Micromonospora</taxon>
    </lineage>
</organism>
<dbReference type="EMBL" id="POTY01000132">
    <property type="protein sequence ID" value="PZG15165.1"/>
    <property type="molecule type" value="Genomic_DNA"/>
</dbReference>
<keyword evidence="3" id="KW-1185">Reference proteome</keyword>
<protein>
    <submittedName>
        <fullName evidence="2">DNA-binding protein</fullName>
    </submittedName>
</protein>
<evidence type="ECO:0000313" key="2">
    <source>
        <dbReference type="EMBL" id="PZG15165.1"/>
    </source>
</evidence>
<accession>A0A2W2EDW3</accession>
<dbReference type="Pfam" id="PF12728">
    <property type="entry name" value="HTH_17"/>
    <property type="match status" value="1"/>
</dbReference>
<evidence type="ECO:0000313" key="3">
    <source>
        <dbReference type="Proteomes" id="UP000248924"/>
    </source>
</evidence>
<proteinExistence type="predicted"/>
<dbReference type="Proteomes" id="UP000248924">
    <property type="component" value="Unassembled WGS sequence"/>
</dbReference>